<dbReference type="PANTHER" id="PTHR12072">
    <property type="entry name" value="CWF19, CELL CYCLE CONTROL PROTEIN"/>
    <property type="match status" value="1"/>
</dbReference>
<dbReference type="AlphaFoldDB" id="A0A8B8EJA1"/>
<evidence type="ECO:0000313" key="5">
    <source>
        <dbReference type="Proteomes" id="UP000694844"/>
    </source>
</evidence>
<feature type="region of interest" description="Disordered" evidence="2">
    <location>
        <begin position="274"/>
        <end position="310"/>
    </location>
</feature>
<reference evidence="6" key="2">
    <citation type="submission" date="2025-08" db="UniProtKB">
        <authorList>
            <consortium name="RefSeq"/>
        </authorList>
    </citation>
    <scope>IDENTIFICATION</scope>
    <source>
        <tissue evidence="6">Whole sample</tissue>
    </source>
</reference>
<dbReference type="GO" id="GO:0000398">
    <property type="term" value="P:mRNA splicing, via spliceosome"/>
    <property type="evidence" value="ECO:0007669"/>
    <property type="project" value="TreeGrafter"/>
</dbReference>
<dbReference type="KEGG" id="cvn:111134756"/>
<dbReference type="InterPro" id="IPR036265">
    <property type="entry name" value="HIT-like_sf"/>
</dbReference>
<dbReference type="GeneID" id="111134756"/>
<dbReference type="CDD" id="cd07380">
    <property type="entry name" value="MPP_CWF19_N"/>
    <property type="match status" value="1"/>
</dbReference>
<evidence type="ECO:0000313" key="6">
    <source>
        <dbReference type="RefSeq" id="XP_022339809.1"/>
    </source>
</evidence>
<keyword evidence="5" id="KW-1185">Reference proteome</keyword>
<proteinExistence type="inferred from homology"/>
<dbReference type="Pfam" id="PF04676">
    <property type="entry name" value="CwfJ_C_2"/>
    <property type="match status" value="1"/>
</dbReference>
<protein>
    <submittedName>
        <fullName evidence="6">CWF19-like protein 1</fullName>
    </submittedName>
</protein>
<dbReference type="RefSeq" id="XP_022339809.1">
    <property type="nucleotide sequence ID" value="XM_022484101.1"/>
</dbReference>
<organism evidence="5 6">
    <name type="scientific">Crassostrea virginica</name>
    <name type="common">Eastern oyster</name>
    <dbReference type="NCBI Taxonomy" id="6565"/>
    <lineage>
        <taxon>Eukaryota</taxon>
        <taxon>Metazoa</taxon>
        <taxon>Spiralia</taxon>
        <taxon>Lophotrochozoa</taxon>
        <taxon>Mollusca</taxon>
        <taxon>Bivalvia</taxon>
        <taxon>Autobranchia</taxon>
        <taxon>Pteriomorphia</taxon>
        <taxon>Ostreida</taxon>
        <taxon>Ostreoidea</taxon>
        <taxon>Ostreidae</taxon>
        <taxon>Crassostrea</taxon>
    </lineage>
</organism>
<name>A0A8B8EJA1_CRAVI</name>
<dbReference type="GO" id="GO:0061632">
    <property type="term" value="F:RNA lariat debranching enzyme activator activity"/>
    <property type="evidence" value="ECO:0007669"/>
    <property type="project" value="TreeGrafter"/>
</dbReference>
<sequence length="521" mass="59392">MSSKALKLLVSGDVEGHLDKLFNRVNSIQKKSGLFDLLLCVGEFFGGNKEEWEKYRTGQKKVPIPTLILGPSDPSLCDFYQNNEDGIELCENVTYLGRRGTFTGSSGLSVAYLSGRQGATTDPTHFSNRDVSHLLMQYQGDTKFRGVDILMTSQWPKGPSKYASDVELDTESCGSELVSQLAVELRPRYHFCASEDVFYERQPYRNHRVLSDKEKHVTRFISLAKVNNAEKKKYLYAFNIVPLCNMEESELTKQPLDVTECPYNRGSVQITDKEETAEQFRFDTSNPEKGQKRKREDKRGTNSPKKHPRPSGPCWFCLGSPEVEKHLVVSVGTECYLALAKGGLVPDHALILPIGHHQSMVLAPDEVRQEIDKYKKSLIKLYKKNNKSVIFFERNYKTQHLQIQAVPFPDDKKQEAKDSFMECAEGESLNLDEIPKHSDLKQIVPVGAPYFYAELPTGEKLLHRISKNFPLQFGREAMASVQLLNMPERVDWKACKLSRQEEETAAEDFRSQYEEFDFTLE</sequence>
<reference evidence="5" key="1">
    <citation type="submission" date="2024-06" db="UniProtKB">
        <authorList>
            <consortium name="RefSeq"/>
        </authorList>
    </citation>
    <scope>NUCLEOTIDE SEQUENCE [LARGE SCALE GENOMIC DNA]</scope>
</reference>
<accession>A0A8B8EJA1</accession>
<dbReference type="InterPro" id="IPR006768">
    <property type="entry name" value="Cwf19-like_C_dom-1"/>
</dbReference>
<evidence type="ECO:0000259" key="3">
    <source>
        <dbReference type="Pfam" id="PF04676"/>
    </source>
</evidence>
<feature type="domain" description="Cwf19-like protein C-terminal" evidence="3">
    <location>
        <begin position="431"/>
        <end position="519"/>
    </location>
</feature>
<dbReference type="Pfam" id="PF04677">
    <property type="entry name" value="CwfJ_C_1"/>
    <property type="match status" value="1"/>
</dbReference>
<gene>
    <name evidence="6" type="primary">LOC111134756</name>
</gene>
<dbReference type="PANTHER" id="PTHR12072:SF4">
    <property type="entry name" value="CWF19-LIKE PROTEIN 1"/>
    <property type="match status" value="1"/>
</dbReference>
<evidence type="ECO:0000256" key="1">
    <source>
        <dbReference type="ARBA" id="ARBA00006795"/>
    </source>
</evidence>
<dbReference type="OrthoDB" id="444325at2759"/>
<dbReference type="Proteomes" id="UP000694844">
    <property type="component" value="Chromosome 1"/>
</dbReference>
<comment type="similarity">
    <text evidence="1">Belongs to the CWF19 family.</text>
</comment>
<dbReference type="InterPro" id="IPR006767">
    <property type="entry name" value="Cwf19-like_C_dom-2"/>
</dbReference>
<evidence type="ECO:0000256" key="2">
    <source>
        <dbReference type="SAM" id="MobiDB-lite"/>
    </source>
</evidence>
<feature type="domain" description="Cwf19-like C-terminal" evidence="4">
    <location>
        <begin position="305"/>
        <end position="420"/>
    </location>
</feature>
<dbReference type="InterPro" id="IPR040194">
    <property type="entry name" value="Cwf19-like"/>
</dbReference>
<evidence type="ECO:0000259" key="4">
    <source>
        <dbReference type="Pfam" id="PF04677"/>
    </source>
</evidence>
<dbReference type="GO" id="GO:0071014">
    <property type="term" value="C:post-mRNA release spliceosomal complex"/>
    <property type="evidence" value="ECO:0007669"/>
    <property type="project" value="TreeGrafter"/>
</dbReference>
<dbReference type="SUPFAM" id="SSF54197">
    <property type="entry name" value="HIT-like"/>
    <property type="match status" value="1"/>
</dbReference>